<evidence type="ECO:0000313" key="1">
    <source>
        <dbReference type="EMBL" id="AUB42678.1"/>
    </source>
</evidence>
<organism evidence="1 2">
    <name type="scientific">Nostoc flagelliforme CCNUN1</name>
    <dbReference type="NCBI Taxonomy" id="2038116"/>
    <lineage>
        <taxon>Bacteria</taxon>
        <taxon>Bacillati</taxon>
        <taxon>Cyanobacteriota</taxon>
        <taxon>Cyanophyceae</taxon>
        <taxon>Nostocales</taxon>
        <taxon>Nostocaceae</taxon>
        <taxon>Nostoc</taxon>
    </lineage>
</organism>
<dbReference type="AlphaFoldDB" id="A0A2K8T4N0"/>
<dbReference type="Proteomes" id="UP000232003">
    <property type="component" value="Chromosome"/>
</dbReference>
<reference evidence="1 2" key="1">
    <citation type="submission" date="2017-11" db="EMBL/GenBank/DDBJ databases">
        <title>Complete genome of a free-living desiccation-tolerant cyanobacterium and its photosynthetic adaptation to extreme terrestrial habitat.</title>
        <authorList>
            <person name="Shang J."/>
        </authorList>
    </citation>
    <scope>NUCLEOTIDE SEQUENCE [LARGE SCALE GENOMIC DNA]</scope>
    <source>
        <strain evidence="1 2">CCNUN1</strain>
    </source>
</reference>
<gene>
    <name evidence="1" type="ORF">COO91_08824</name>
</gene>
<protein>
    <submittedName>
        <fullName evidence="1">Uncharacterized protein</fullName>
    </submittedName>
</protein>
<proteinExistence type="predicted"/>
<keyword evidence="2" id="KW-1185">Reference proteome</keyword>
<accession>A0A2K8T4N0</accession>
<name>A0A2K8T4N0_9NOSO</name>
<sequence>MGDIALAVGIHLEKANNLLIRIPIKNTTKGSSISAVNRPGIT</sequence>
<dbReference type="KEGG" id="nfl:COO91_08824"/>
<dbReference type="EMBL" id="CP024785">
    <property type="protein sequence ID" value="AUB42678.1"/>
    <property type="molecule type" value="Genomic_DNA"/>
</dbReference>
<evidence type="ECO:0000313" key="2">
    <source>
        <dbReference type="Proteomes" id="UP000232003"/>
    </source>
</evidence>